<dbReference type="FunFam" id="3.30.70.330:FF:000284">
    <property type="entry name" value="39S ribosomal protein L23, mitochondrial"/>
    <property type="match status" value="1"/>
</dbReference>
<evidence type="ECO:0000256" key="6">
    <source>
        <dbReference type="ARBA" id="ARBA00039977"/>
    </source>
</evidence>
<evidence type="ECO:0000313" key="8">
    <source>
        <dbReference type="EnsemblMetazoa" id="XP_038073516.1"/>
    </source>
</evidence>
<sequence length="151" mass="18109">MSRFLRYPLYVKGNPQRRVFFTDFFIKLLKSDKERPPNVVTFECPVTMTKFDVKNYLERIYNVPVARVNTHIIYVAFKRDHKNRRYKPKDDFKLAHVTLGEGQTFQFPENLFTKTEEEKTDEELIEEVKGRQKVRDDQLRKRSGVPSWFGV</sequence>
<dbReference type="InterPro" id="IPR012678">
    <property type="entry name" value="Ribosomal_uL23/eL15/eS24_sf"/>
</dbReference>
<dbReference type="PANTHER" id="PTHR12059">
    <property type="entry name" value="RIBOSOMAL PROTEIN L23-RELATED"/>
    <property type="match status" value="1"/>
</dbReference>
<evidence type="ECO:0000256" key="1">
    <source>
        <dbReference type="ARBA" id="ARBA00004173"/>
    </source>
</evidence>
<protein>
    <recommendedName>
        <fullName evidence="6">Large ribosomal subunit protein uL23m</fullName>
    </recommendedName>
    <alternativeName>
        <fullName evidence="7">39S ribosomal protein L23, mitochondrial</fullName>
    </alternativeName>
</protein>
<evidence type="ECO:0000256" key="3">
    <source>
        <dbReference type="ARBA" id="ARBA00022980"/>
    </source>
</evidence>
<keyword evidence="9" id="KW-1185">Reference proteome</keyword>
<dbReference type="GeneID" id="119741719"/>
<evidence type="ECO:0000313" key="9">
    <source>
        <dbReference type="Proteomes" id="UP000887568"/>
    </source>
</evidence>
<proteinExistence type="inferred from homology"/>
<dbReference type="RefSeq" id="XP_038073516.1">
    <property type="nucleotide sequence ID" value="XM_038217588.1"/>
</dbReference>
<evidence type="ECO:0000256" key="5">
    <source>
        <dbReference type="ARBA" id="ARBA00023274"/>
    </source>
</evidence>
<comment type="similarity">
    <text evidence="2">Belongs to the universal ribosomal protein uL23 family.</text>
</comment>
<keyword evidence="5" id="KW-0687">Ribonucleoprotein</keyword>
<dbReference type="SUPFAM" id="SSF54189">
    <property type="entry name" value="Ribosomal proteins S24e, L23 and L15e"/>
    <property type="match status" value="1"/>
</dbReference>
<dbReference type="GO" id="GO:0032543">
    <property type="term" value="P:mitochondrial translation"/>
    <property type="evidence" value="ECO:0007669"/>
    <property type="project" value="TreeGrafter"/>
</dbReference>
<dbReference type="EnsemblMetazoa" id="XM_038217589.1">
    <property type="protein sequence ID" value="XP_038073517.1"/>
    <property type="gene ID" value="LOC119741719"/>
</dbReference>
<dbReference type="OMA" id="PNFWLKL"/>
<evidence type="ECO:0000256" key="2">
    <source>
        <dbReference type="ARBA" id="ARBA00006700"/>
    </source>
</evidence>
<organism evidence="8 9">
    <name type="scientific">Patiria miniata</name>
    <name type="common">Bat star</name>
    <name type="synonym">Asterina miniata</name>
    <dbReference type="NCBI Taxonomy" id="46514"/>
    <lineage>
        <taxon>Eukaryota</taxon>
        <taxon>Metazoa</taxon>
        <taxon>Echinodermata</taxon>
        <taxon>Eleutherozoa</taxon>
        <taxon>Asterozoa</taxon>
        <taxon>Asteroidea</taxon>
        <taxon>Valvatacea</taxon>
        <taxon>Valvatida</taxon>
        <taxon>Asterinidae</taxon>
        <taxon>Patiria</taxon>
    </lineage>
</organism>
<dbReference type="GO" id="GO:0003735">
    <property type="term" value="F:structural constituent of ribosome"/>
    <property type="evidence" value="ECO:0007669"/>
    <property type="project" value="InterPro"/>
</dbReference>
<evidence type="ECO:0000256" key="4">
    <source>
        <dbReference type="ARBA" id="ARBA00023128"/>
    </source>
</evidence>
<dbReference type="Pfam" id="PF00276">
    <property type="entry name" value="Ribosomal_L23"/>
    <property type="match status" value="1"/>
</dbReference>
<dbReference type="InterPro" id="IPR013025">
    <property type="entry name" value="Ribosomal_uL23-like"/>
</dbReference>
<dbReference type="OrthoDB" id="275582at2759"/>
<comment type="subcellular location">
    <subcellularLocation>
        <location evidence="1">Mitochondrion</location>
    </subcellularLocation>
</comment>
<dbReference type="EnsemblMetazoa" id="XM_038217588.1">
    <property type="protein sequence ID" value="XP_038073516.1"/>
    <property type="gene ID" value="LOC119741719"/>
</dbReference>
<keyword evidence="4" id="KW-0496">Mitochondrion</keyword>
<dbReference type="Proteomes" id="UP000887568">
    <property type="component" value="Unplaced"/>
</dbReference>
<dbReference type="RefSeq" id="XP_038073517.1">
    <property type="nucleotide sequence ID" value="XM_038217589.1"/>
</dbReference>
<evidence type="ECO:0000256" key="7">
    <source>
        <dbReference type="ARBA" id="ARBA00041375"/>
    </source>
</evidence>
<keyword evidence="3" id="KW-0689">Ribosomal protein</keyword>
<dbReference type="Gene3D" id="3.30.70.330">
    <property type="match status" value="1"/>
</dbReference>
<reference evidence="8" key="1">
    <citation type="submission" date="2022-11" db="UniProtKB">
        <authorList>
            <consortium name="EnsemblMetazoa"/>
        </authorList>
    </citation>
    <scope>IDENTIFICATION</scope>
</reference>
<dbReference type="GO" id="GO:0005762">
    <property type="term" value="C:mitochondrial large ribosomal subunit"/>
    <property type="evidence" value="ECO:0007669"/>
    <property type="project" value="TreeGrafter"/>
</dbReference>
<name>A0A914BBV2_PATMI</name>
<dbReference type="PANTHER" id="PTHR12059:SF5">
    <property type="entry name" value="LARGE RIBOSOMAL SUBUNIT PROTEIN UL23M"/>
    <property type="match status" value="1"/>
</dbReference>
<dbReference type="AlphaFoldDB" id="A0A914BBV2"/>
<accession>A0A914BBV2</accession>
<dbReference type="InterPro" id="IPR012677">
    <property type="entry name" value="Nucleotide-bd_a/b_plait_sf"/>
</dbReference>